<dbReference type="InterPro" id="IPR015421">
    <property type="entry name" value="PyrdxlP-dep_Trfase_major"/>
</dbReference>
<dbReference type="GO" id="GO:0004838">
    <property type="term" value="F:L-tyrosine-2-oxoglutarate transaminase activity"/>
    <property type="evidence" value="ECO:0007669"/>
    <property type="project" value="TreeGrafter"/>
</dbReference>
<feature type="domain" description="Aminotransferase class I/classII large" evidence="8">
    <location>
        <begin position="45"/>
        <end position="410"/>
    </location>
</feature>
<gene>
    <name evidence="9" type="ORF">GAYE_SCF02G2149</name>
</gene>
<dbReference type="InterPro" id="IPR004838">
    <property type="entry name" value="NHTrfase_class1_PyrdxlP-BS"/>
</dbReference>
<dbReference type="PROSITE" id="PS00105">
    <property type="entry name" value="AA_TRANSFER_CLASS_1"/>
    <property type="match status" value="1"/>
</dbReference>
<dbReference type="PIRSF" id="PIRSF000517">
    <property type="entry name" value="Tyr_transaminase"/>
    <property type="match status" value="1"/>
</dbReference>
<keyword evidence="5 6" id="KW-0663">Pyridoxal phosphate</keyword>
<evidence type="ECO:0000256" key="6">
    <source>
        <dbReference type="PIRNR" id="PIRNR000517"/>
    </source>
</evidence>
<organism evidence="9 10">
    <name type="scientific">Galdieria yellowstonensis</name>
    <dbReference type="NCBI Taxonomy" id="3028027"/>
    <lineage>
        <taxon>Eukaryota</taxon>
        <taxon>Rhodophyta</taxon>
        <taxon>Bangiophyceae</taxon>
        <taxon>Galdieriales</taxon>
        <taxon>Galdieriaceae</taxon>
        <taxon>Galdieria</taxon>
    </lineage>
</organism>
<dbReference type="SUPFAM" id="SSF53383">
    <property type="entry name" value="PLP-dependent transferases"/>
    <property type="match status" value="1"/>
</dbReference>
<dbReference type="InterPro" id="IPR015422">
    <property type="entry name" value="PyrdxlP-dep_Trfase_small"/>
</dbReference>
<dbReference type="InterPro" id="IPR004839">
    <property type="entry name" value="Aminotransferase_I/II_large"/>
</dbReference>
<evidence type="ECO:0000256" key="7">
    <source>
        <dbReference type="PIRSR" id="PIRSR000517-1"/>
    </source>
</evidence>
<accession>A0AAV9I9Z0</accession>
<evidence type="ECO:0000313" key="9">
    <source>
        <dbReference type="EMBL" id="KAK4524250.1"/>
    </source>
</evidence>
<dbReference type="AlphaFoldDB" id="A0AAV9I9Z0"/>
<dbReference type="PANTHER" id="PTHR45744:SF2">
    <property type="entry name" value="TYROSINE AMINOTRANSFERASE"/>
    <property type="match status" value="1"/>
</dbReference>
<evidence type="ECO:0000256" key="2">
    <source>
        <dbReference type="ARBA" id="ARBA00007441"/>
    </source>
</evidence>
<evidence type="ECO:0000259" key="8">
    <source>
        <dbReference type="Pfam" id="PF00155"/>
    </source>
</evidence>
<evidence type="ECO:0000256" key="3">
    <source>
        <dbReference type="ARBA" id="ARBA00022576"/>
    </source>
</evidence>
<reference evidence="9 10" key="1">
    <citation type="submission" date="2022-07" db="EMBL/GenBank/DDBJ databases">
        <title>Genome-wide signatures of adaptation to extreme environments.</title>
        <authorList>
            <person name="Cho C.H."/>
            <person name="Yoon H.S."/>
        </authorList>
    </citation>
    <scope>NUCLEOTIDE SEQUENCE [LARGE SCALE GENOMIC DNA]</scope>
    <source>
        <strain evidence="9 10">108.79 E11</strain>
    </source>
</reference>
<keyword evidence="10" id="KW-1185">Reference proteome</keyword>
<name>A0AAV9I9Z0_9RHOD</name>
<dbReference type="PANTHER" id="PTHR45744">
    <property type="entry name" value="TYROSINE AMINOTRANSFERASE"/>
    <property type="match status" value="1"/>
</dbReference>
<dbReference type="InterPro" id="IPR005958">
    <property type="entry name" value="TyrNic_aminoTrfase"/>
</dbReference>
<comment type="similarity">
    <text evidence="2 6">Belongs to the class-I pyridoxal-phosphate-dependent aminotransferase family.</text>
</comment>
<feature type="modified residue" description="N6-(pyridoxal phosphate)lysine" evidence="7">
    <location>
        <position position="255"/>
    </location>
</feature>
<comment type="cofactor">
    <cofactor evidence="1 6 7">
        <name>pyridoxal 5'-phosphate</name>
        <dbReference type="ChEBI" id="CHEBI:597326"/>
    </cofactor>
</comment>
<proteinExistence type="inferred from homology"/>
<evidence type="ECO:0000256" key="4">
    <source>
        <dbReference type="ARBA" id="ARBA00022679"/>
    </source>
</evidence>
<dbReference type="CDD" id="cd00609">
    <property type="entry name" value="AAT_like"/>
    <property type="match status" value="1"/>
</dbReference>
<keyword evidence="3" id="KW-0032">Aminotransferase</keyword>
<dbReference type="Proteomes" id="UP001300502">
    <property type="component" value="Unassembled WGS sequence"/>
</dbReference>
<dbReference type="GO" id="GO:0030170">
    <property type="term" value="F:pyridoxal phosphate binding"/>
    <property type="evidence" value="ECO:0007669"/>
    <property type="project" value="InterPro"/>
</dbReference>
<comment type="caution">
    <text evidence="9">The sequence shown here is derived from an EMBL/GenBank/DDBJ whole genome shotgun (WGS) entry which is preliminary data.</text>
</comment>
<evidence type="ECO:0000256" key="1">
    <source>
        <dbReference type="ARBA" id="ARBA00001933"/>
    </source>
</evidence>
<dbReference type="NCBIfam" id="TIGR01265">
    <property type="entry name" value="tyr_nico_aTase"/>
    <property type="match status" value="1"/>
</dbReference>
<dbReference type="GO" id="GO:0006572">
    <property type="term" value="P:L-tyrosine catabolic process"/>
    <property type="evidence" value="ECO:0007669"/>
    <property type="project" value="TreeGrafter"/>
</dbReference>
<sequence length="431" mass="47228">MVDPSLVRSNQVVDTFQGSSRTTAEDNGVRKYIEKISSASGLPKPLIALAGGDPTGLENVHPPAVVRDKLTQVVHSSNYNFYGPSGGLLTTREAVARYYSASCSVPLKAEDVFICSGAAGALDLVFASLCNPGDNLLLPEPGFPLFRAIANALNIDCRYYQLDASHHFSIKIDSIREAKNERTKAIVVNNPHNPCGHILSLEEMNALVDVAKELKLPIIADEVYEEIILEPDSKFISFLSFADRVPVLKISSISKLYVAPGWRVGWCVLGDKWNALEDIRVVMKRLSMRLIFPCTLVQAVIPTMLENAKLQRQQVVESIRQNAITFQSIISSSSVAGLEDISIPQAGLFLFVRINPSCLHSLTDDVVFVDKLLQEQAVGVVPGQAFGIRNYIRIALTTTVDNIAEAARRLIYFCQAHPHSLASSSPPFPQK</sequence>
<protein>
    <recommendedName>
        <fullName evidence="8">Aminotransferase class I/classII large domain-containing protein</fullName>
    </recommendedName>
</protein>
<dbReference type="Gene3D" id="3.40.640.10">
    <property type="entry name" value="Type I PLP-dependent aspartate aminotransferase-like (Major domain)"/>
    <property type="match status" value="1"/>
</dbReference>
<dbReference type="InterPro" id="IPR015424">
    <property type="entry name" value="PyrdxlP-dep_Trfase"/>
</dbReference>
<dbReference type="Pfam" id="PF00155">
    <property type="entry name" value="Aminotran_1_2"/>
    <property type="match status" value="1"/>
</dbReference>
<evidence type="ECO:0000313" key="10">
    <source>
        <dbReference type="Proteomes" id="UP001300502"/>
    </source>
</evidence>
<dbReference type="Gene3D" id="3.90.1150.10">
    <property type="entry name" value="Aspartate Aminotransferase, domain 1"/>
    <property type="match status" value="1"/>
</dbReference>
<evidence type="ECO:0000256" key="5">
    <source>
        <dbReference type="ARBA" id="ARBA00022898"/>
    </source>
</evidence>
<keyword evidence="4" id="KW-0808">Transferase</keyword>
<dbReference type="EMBL" id="JANCYU010000022">
    <property type="protein sequence ID" value="KAK4524250.1"/>
    <property type="molecule type" value="Genomic_DNA"/>
</dbReference>